<comment type="similarity">
    <text evidence="1">Belongs to the universal ribosomal protein uL1 family.</text>
</comment>
<dbReference type="GO" id="GO:1990904">
    <property type="term" value="C:ribonucleoprotein complex"/>
    <property type="evidence" value="ECO:0007669"/>
    <property type="project" value="UniProtKB-KW"/>
</dbReference>
<dbReference type="GO" id="GO:0005840">
    <property type="term" value="C:ribosome"/>
    <property type="evidence" value="ECO:0007669"/>
    <property type="project" value="UniProtKB-KW"/>
</dbReference>
<dbReference type="InterPro" id="IPR023674">
    <property type="entry name" value="Ribosomal_uL1-like"/>
</dbReference>
<feature type="region of interest" description="Disordered" evidence="4">
    <location>
        <begin position="163"/>
        <end position="184"/>
    </location>
</feature>
<reference evidence="6 7" key="1">
    <citation type="journal article" date="2019" name="PLoS Biol.">
        <title>Sex chromosomes control vertical transmission of feminizing Wolbachia symbionts in an isopod.</title>
        <authorList>
            <person name="Becking T."/>
            <person name="Chebbi M.A."/>
            <person name="Giraud I."/>
            <person name="Moumen B."/>
            <person name="Laverre T."/>
            <person name="Caubet Y."/>
            <person name="Peccoud J."/>
            <person name="Gilbert C."/>
            <person name="Cordaux R."/>
        </authorList>
    </citation>
    <scope>NUCLEOTIDE SEQUENCE [LARGE SCALE GENOMIC DNA]</scope>
    <source>
        <strain evidence="6">ANa2</strain>
        <tissue evidence="6">Whole body excluding digestive tract and cuticle</tissue>
    </source>
</reference>
<accession>A0A5N5SNC9</accession>
<evidence type="ECO:0008006" key="8">
    <source>
        <dbReference type="Google" id="ProtNLM"/>
    </source>
</evidence>
<dbReference type="Proteomes" id="UP000326759">
    <property type="component" value="Unassembled WGS sequence"/>
</dbReference>
<evidence type="ECO:0000313" key="6">
    <source>
        <dbReference type="EMBL" id="KAB7495585.1"/>
    </source>
</evidence>
<dbReference type="PANTHER" id="PTHR36427:SF3">
    <property type="entry name" value="LARGE RIBOSOMAL SUBUNIT PROTEIN UL1M"/>
    <property type="match status" value="1"/>
</dbReference>
<evidence type="ECO:0000256" key="5">
    <source>
        <dbReference type="SAM" id="Phobius"/>
    </source>
</evidence>
<dbReference type="OrthoDB" id="1747252at2759"/>
<evidence type="ECO:0000256" key="4">
    <source>
        <dbReference type="SAM" id="MobiDB-lite"/>
    </source>
</evidence>
<name>A0A5N5SNC9_9CRUS</name>
<keyword evidence="5" id="KW-0812">Transmembrane</keyword>
<dbReference type="InterPro" id="IPR016095">
    <property type="entry name" value="Ribosomal_uL1_3-a/b-sand"/>
</dbReference>
<keyword evidence="7" id="KW-1185">Reference proteome</keyword>
<comment type="caution">
    <text evidence="6">The sequence shown here is derived from an EMBL/GenBank/DDBJ whole genome shotgun (WGS) entry which is preliminary data.</text>
</comment>
<gene>
    <name evidence="6" type="ORF">Anas_10598</name>
</gene>
<dbReference type="PANTHER" id="PTHR36427">
    <property type="entry name" value="54S RIBOSOMAL PROTEIN L1, MITOCHONDRIAL"/>
    <property type="match status" value="1"/>
</dbReference>
<keyword evidence="5" id="KW-1133">Transmembrane helix</keyword>
<dbReference type="EMBL" id="SEYY01022377">
    <property type="protein sequence ID" value="KAB7495585.1"/>
    <property type="molecule type" value="Genomic_DNA"/>
</dbReference>
<evidence type="ECO:0000256" key="3">
    <source>
        <dbReference type="ARBA" id="ARBA00023274"/>
    </source>
</evidence>
<organism evidence="6 7">
    <name type="scientific">Armadillidium nasatum</name>
    <dbReference type="NCBI Taxonomy" id="96803"/>
    <lineage>
        <taxon>Eukaryota</taxon>
        <taxon>Metazoa</taxon>
        <taxon>Ecdysozoa</taxon>
        <taxon>Arthropoda</taxon>
        <taxon>Crustacea</taxon>
        <taxon>Multicrustacea</taxon>
        <taxon>Malacostraca</taxon>
        <taxon>Eumalacostraca</taxon>
        <taxon>Peracarida</taxon>
        <taxon>Isopoda</taxon>
        <taxon>Oniscidea</taxon>
        <taxon>Crinocheta</taxon>
        <taxon>Armadillidiidae</taxon>
        <taxon>Armadillidium</taxon>
    </lineage>
</organism>
<dbReference type="AlphaFoldDB" id="A0A5N5SNC9"/>
<keyword evidence="2" id="KW-0689">Ribosomal protein</keyword>
<keyword evidence="3" id="KW-0687">Ribonucleoprotein</keyword>
<evidence type="ECO:0000313" key="7">
    <source>
        <dbReference type="Proteomes" id="UP000326759"/>
    </source>
</evidence>
<dbReference type="Gene3D" id="3.40.50.790">
    <property type="match status" value="1"/>
</dbReference>
<evidence type="ECO:0000256" key="1">
    <source>
        <dbReference type="ARBA" id="ARBA00010531"/>
    </source>
</evidence>
<protein>
    <recommendedName>
        <fullName evidence="8">39S ribosomal protein L1, mitochondrial</fullName>
    </recommendedName>
</protein>
<sequence length="184" mass="21016">MLNLVWQQIKKINIWINIPIFLFCLIRMSFSIIVTILAICKDDEMIESIRNLDITLAIGPEVVRMAEKGNIDFKVYDHIVCHSSLLPDLISIRGLLKKKYPSPRTGTSGVDLVPIITRLTKGVEYKVEKDKYDFDFGKVDVKIGTVKLNADGAQESYKIDHNLYLPPEEVEEEEDDKDSKKMTA</sequence>
<proteinExistence type="inferred from homology"/>
<feature type="transmembrane region" description="Helical" evidence="5">
    <location>
        <begin position="12"/>
        <end position="40"/>
    </location>
</feature>
<evidence type="ECO:0000256" key="2">
    <source>
        <dbReference type="ARBA" id="ARBA00022980"/>
    </source>
</evidence>
<dbReference type="SUPFAM" id="SSF56808">
    <property type="entry name" value="Ribosomal protein L1"/>
    <property type="match status" value="1"/>
</dbReference>
<keyword evidence="5" id="KW-0472">Membrane</keyword>